<dbReference type="AlphaFoldDB" id="K0RLB7"/>
<feature type="region of interest" description="Disordered" evidence="1">
    <location>
        <begin position="605"/>
        <end position="738"/>
    </location>
</feature>
<dbReference type="EMBL" id="AGNL01046885">
    <property type="protein sequence ID" value="EJK47502.1"/>
    <property type="molecule type" value="Genomic_DNA"/>
</dbReference>
<feature type="compositionally biased region" description="Basic residues" evidence="1">
    <location>
        <begin position="716"/>
        <end position="738"/>
    </location>
</feature>
<reference evidence="2 3" key="1">
    <citation type="journal article" date="2012" name="Genome Biol.">
        <title>Genome and low-iron response of an oceanic diatom adapted to chronic iron limitation.</title>
        <authorList>
            <person name="Lommer M."/>
            <person name="Specht M."/>
            <person name="Roy A.S."/>
            <person name="Kraemer L."/>
            <person name="Andreson R."/>
            <person name="Gutowska M.A."/>
            <person name="Wolf J."/>
            <person name="Bergner S.V."/>
            <person name="Schilhabel M.B."/>
            <person name="Klostermeier U.C."/>
            <person name="Beiko R.G."/>
            <person name="Rosenstiel P."/>
            <person name="Hippler M."/>
            <person name="Laroche J."/>
        </authorList>
    </citation>
    <scope>NUCLEOTIDE SEQUENCE [LARGE SCALE GENOMIC DNA]</scope>
    <source>
        <strain evidence="2 3">CCMP1005</strain>
    </source>
</reference>
<feature type="compositionally biased region" description="Polar residues" evidence="1">
    <location>
        <begin position="36"/>
        <end position="45"/>
    </location>
</feature>
<feature type="region of interest" description="Disordered" evidence="1">
    <location>
        <begin position="262"/>
        <end position="289"/>
    </location>
</feature>
<name>K0RLB7_THAOC</name>
<evidence type="ECO:0000313" key="2">
    <source>
        <dbReference type="EMBL" id="EJK47502.1"/>
    </source>
</evidence>
<feature type="compositionally biased region" description="Low complexity" evidence="1">
    <location>
        <begin position="652"/>
        <end position="663"/>
    </location>
</feature>
<protein>
    <submittedName>
        <fullName evidence="2">Uncharacterized protein</fullName>
    </submittedName>
</protein>
<gene>
    <name evidence="2" type="ORF">THAOC_33769</name>
</gene>
<accession>K0RLB7</accession>
<feature type="compositionally biased region" description="Polar residues" evidence="1">
    <location>
        <begin position="169"/>
        <end position="183"/>
    </location>
</feature>
<feature type="compositionally biased region" description="Basic and acidic residues" evidence="1">
    <location>
        <begin position="385"/>
        <end position="397"/>
    </location>
</feature>
<feature type="region of interest" description="Disordered" evidence="1">
    <location>
        <begin position="1"/>
        <end position="48"/>
    </location>
</feature>
<feature type="region of interest" description="Disordered" evidence="1">
    <location>
        <begin position="159"/>
        <end position="183"/>
    </location>
</feature>
<dbReference type="eggNOG" id="ENOG502SUK6">
    <property type="taxonomic scope" value="Eukaryota"/>
</dbReference>
<sequence length="738" mass="80683">MDEDALTSSSPCPGGGKRRRLSTSKRGSSTRRQRSKAQTQNQGVSMNGDVIQLKSAENCAEQWESLFKLRDRHFVAPPIVSQDDDPFDCSECIVPTADELIKNEVERGLGRWTDLASRVIVNEDEDWEDTPDKHRILGASATGDQRKHRLLPYGFDITGQMPNDRDEANSGTEHGQATQNRPQVLSLVDPTQTVDYESELHQLFKSTKTADELERRYALGNTQEPTVDDAQIPHGLHHTLEVRTSMKDWIKKYSRIDAHSLGRMRPRERHGAVPTAAAAGGPGSGGPRVSTSVRFEAMRHSRNYGRGSGLERGRLEVELDGRRTLLDLHRVLTGSTGSDDPSGMFFIEDRFYVHGELGGVIFEEITRWLDEDEDEADGGPASTDSKTKAAKDSSEKSRRWRLGISRGSDEPIDMSESPLGKIPLRLGVRYVHVAVPCRLNQLSGMDGMSVETALFATDIKTRPLGGDGGGGVVPGPILHDVWTQSERPTCLACRSATASVVVVDDPLVPDVAPPPVRHRCGAEEEEGDTLEFRGACLCQFCYRALHYEPCEERDESGMTLPQAQAGESAQACIRHLDFGDLEETSMQKSGEAGTDPALRRIVSLRDDYEMKPSPNLGADRSQIGPRESGTLCFSPETPDGARRPPASPSLGRVPPRFSPVRSPAAEVRVLRPPKTPADPVPGDCPTGTAGSQSRASPPPSSPGAATAATRPGPREARRRRLGRATARRPFRQSRRGPA</sequence>
<feature type="non-terminal residue" evidence="2">
    <location>
        <position position="738"/>
    </location>
</feature>
<feature type="compositionally biased region" description="Basic residues" evidence="1">
    <location>
        <begin position="16"/>
        <end position="35"/>
    </location>
</feature>
<feature type="region of interest" description="Disordered" evidence="1">
    <location>
        <begin position="372"/>
        <end position="414"/>
    </location>
</feature>
<organism evidence="2 3">
    <name type="scientific">Thalassiosira oceanica</name>
    <name type="common">Marine diatom</name>
    <dbReference type="NCBI Taxonomy" id="159749"/>
    <lineage>
        <taxon>Eukaryota</taxon>
        <taxon>Sar</taxon>
        <taxon>Stramenopiles</taxon>
        <taxon>Ochrophyta</taxon>
        <taxon>Bacillariophyta</taxon>
        <taxon>Coscinodiscophyceae</taxon>
        <taxon>Thalassiosirophycidae</taxon>
        <taxon>Thalassiosirales</taxon>
        <taxon>Thalassiosiraceae</taxon>
        <taxon>Thalassiosira</taxon>
    </lineage>
</organism>
<proteinExistence type="predicted"/>
<feature type="compositionally biased region" description="Low complexity" evidence="1">
    <location>
        <begin position="702"/>
        <end position="711"/>
    </location>
</feature>
<evidence type="ECO:0000313" key="3">
    <source>
        <dbReference type="Proteomes" id="UP000266841"/>
    </source>
</evidence>
<dbReference type="Proteomes" id="UP000266841">
    <property type="component" value="Unassembled WGS sequence"/>
</dbReference>
<keyword evidence="3" id="KW-1185">Reference proteome</keyword>
<dbReference type="OrthoDB" id="46583at2759"/>
<feature type="compositionally biased region" description="Polar residues" evidence="1">
    <location>
        <begin position="1"/>
        <end position="11"/>
    </location>
</feature>
<comment type="caution">
    <text evidence="2">The sequence shown here is derived from an EMBL/GenBank/DDBJ whole genome shotgun (WGS) entry which is preliminary data.</text>
</comment>
<evidence type="ECO:0000256" key="1">
    <source>
        <dbReference type="SAM" id="MobiDB-lite"/>
    </source>
</evidence>